<dbReference type="FunFam" id="3.80.10.10:FF:000383">
    <property type="entry name" value="Leucine-rich repeat receptor protein kinase EMS1"/>
    <property type="match status" value="1"/>
</dbReference>
<dbReference type="PRINTS" id="PR00019">
    <property type="entry name" value="LEURICHRPT"/>
</dbReference>
<evidence type="ECO:0000256" key="9">
    <source>
        <dbReference type="ARBA" id="ARBA00023136"/>
    </source>
</evidence>
<dbReference type="SMART" id="SM00365">
    <property type="entry name" value="LRR_SD22"/>
    <property type="match status" value="6"/>
</dbReference>
<accession>V4UFE2</accession>
<dbReference type="PANTHER" id="PTHR48065:SF5">
    <property type="entry name" value="RECEPTOR-LIKE PROTEIN CF-9 HOMOLOG"/>
    <property type="match status" value="1"/>
</dbReference>
<dbReference type="Gramene" id="ESR61011">
    <property type="protein sequence ID" value="ESR61011"/>
    <property type="gene ID" value="CICLE_v10014185mg"/>
</dbReference>
<dbReference type="AlphaFoldDB" id="V4UFE2"/>
<dbReference type="InterPro" id="IPR003591">
    <property type="entry name" value="Leu-rich_rpt_typical-subtyp"/>
</dbReference>
<dbReference type="Pfam" id="PF13855">
    <property type="entry name" value="LRR_8"/>
    <property type="match status" value="1"/>
</dbReference>
<keyword evidence="3" id="KW-1003">Cell membrane</keyword>
<comment type="subcellular location">
    <subcellularLocation>
        <location evidence="1">Cell membrane</location>
        <topology evidence="1">Single-pass type I membrane protein</topology>
    </subcellularLocation>
</comment>
<keyword evidence="5" id="KW-0812">Transmembrane</keyword>
<evidence type="ECO:0000256" key="8">
    <source>
        <dbReference type="ARBA" id="ARBA00022989"/>
    </source>
</evidence>
<evidence type="ECO:0000256" key="1">
    <source>
        <dbReference type="ARBA" id="ARBA00004251"/>
    </source>
</evidence>
<protein>
    <submittedName>
        <fullName evidence="15">Uncharacterized protein</fullName>
    </submittedName>
</protein>
<dbReference type="EMBL" id="KI536312">
    <property type="protein sequence ID" value="ESR61011.1"/>
    <property type="molecule type" value="Genomic_DNA"/>
</dbReference>
<dbReference type="OrthoDB" id="442066at2759"/>
<dbReference type="OMA" id="SHICHAT"/>
<dbReference type="InterPro" id="IPR001611">
    <property type="entry name" value="Leu-rich_rpt"/>
</dbReference>
<dbReference type="GO" id="GO:0009653">
    <property type="term" value="P:anatomical structure morphogenesis"/>
    <property type="evidence" value="ECO:0007669"/>
    <property type="project" value="UniProtKB-ARBA"/>
</dbReference>
<dbReference type="Proteomes" id="UP000030687">
    <property type="component" value="Unassembled WGS sequence"/>
</dbReference>
<dbReference type="PANTHER" id="PTHR48065">
    <property type="entry name" value="OS10G0469600 PROTEIN"/>
    <property type="match status" value="1"/>
</dbReference>
<evidence type="ECO:0000259" key="14">
    <source>
        <dbReference type="Pfam" id="PF23598"/>
    </source>
</evidence>
<evidence type="ECO:0000259" key="13">
    <source>
        <dbReference type="Pfam" id="PF08263"/>
    </source>
</evidence>
<keyword evidence="7" id="KW-0677">Repeat</keyword>
<reference evidence="15 16" key="1">
    <citation type="submission" date="2013-10" db="EMBL/GenBank/DDBJ databases">
        <authorList>
            <consortium name="International Citrus Genome Consortium"/>
            <person name="Jenkins J."/>
            <person name="Schmutz J."/>
            <person name="Prochnik S."/>
            <person name="Rokhsar D."/>
            <person name="Gmitter F."/>
            <person name="Ollitrault P."/>
            <person name="Machado M."/>
            <person name="Talon M."/>
            <person name="Wincker P."/>
            <person name="Jaillon O."/>
            <person name="Morgante M."/>
        </authorList>
    </citation>
    <scope>NUCLEOTIDE SEQUENCE</scope>
    <source>
        <strain evidence="16">cv. Clemenules</strain>
    </source>
</reference>
<evidence type="ECO:0000256" key="7">
    <source>
        <dbReference type="ARBA" id="ARBA00022737"/>
    </source>
</evidence>
<dbReference type="FunFam" id="3.80.10.10:FF:000111">
    <property type="entry name" value="LRR receptor-like serine/threonine-protein kinase ERECTA"/>
    <property type="match status" value="1"/>
</dbReference>
<feature type="domain" description="Disease resistance R13L4/SHOC-2-like LRR" evidence="14">
    <location>
        <begin position="102"/>
        <end position="320"/>
    </location>
</feature>
<dbReference type="InParanoid" id="V4UFE2"/>
<evidence type="ECO:0000256" key="12">
    <source>
        <dbReference type="SAM" id="SignalP"/>
    </source>
</evidence>
<dbReference type="FunFam" id="3.80.10.10:FF:000400">
    <property type="entry name" value="Nuclear pore complex protein NUP107"/>
    <property type="match status" value="1"/>
</dbReference>
<dbReference type="Gene3D" id="3.80.10.10">
    <property type="entry name" value="Ribonuclease Inhibitor"/>
    <property type="match status" value="5"/>
</dbReference>
<keyword evidence="10" id="KW-0675">Receptor</keyword>
<evidence type="ECO:0000256" key="2">
    <source>
        <dbReference type="ARBA" id="ARBA00009592"/>
    </source>
</evidence>
<proteinExistence type="inferred from homology"/>
<name>V4UFE2_CITCL</name>
<evidence type="ECO:0000256" key="6">
    <source>
        <dbReference type="ARBA" id="ARBA00022729"/>
    </source>
</evidence>
<keyword evidence="11" id="KW-0325">Glycoprotein</keyword>
<dbReference type="KEGG" id="cic:CICLE_v10014185mg"/>
<feature type="signal peptide" evidence="12">
    <location>
        <begin position="1"/>
        <end position="21"/>
    </location>
</feature>
<organism evidence="15 16">
    <name type="scientific">Citrus clementina</name>
    <name type="common">Clementine</name>
    <name type="synonym">Citrus deliciosa x Citrus sinensis</name>
    <dbReference type="NCBI Taxonomy" id="85681"/>
    <lineage>
        <taxon>Eukaryota</taxon>
        <taxon>Viridiplantae</taxon>
        <taxon>Streptophyta</taxon>
        <taxon>Embryophyta</taxon>
        <taxon>Tracheophyta</taxon>
        <taxon>Spermatophyta</taxon>
        <taxon>Magnoliopsida</taxon>
        <taxon>eudicotyledons</taxon>
        <taxon>Gunneridae</taxon>
        <taxon>Pentapetalae</taxon>
        <taxon>rosids</taxon>
        <taxon>malvids</taxon>
        <taxon>Sapindales</taxon>
        <taxon>Rutaceae</taxon>
        <taxon>Aurantioideae</taxon>
        <taxon>Citrus</taxon>
    </lineage>
</organism>
<keyword evidence="16" id="KW-1185">Reference proteome</keyword>
<evidence type="ECO:0000256" key="10">
    <source>
        <dbReference type="ARBA" id="ARBA00023170"/>
    </source>
</evidence>
<feature type="domain" description="Leucine-rich repeat-containing N-terminal plant-type" evidence="13">
    <location>
        <begin position="33"/>
        <end position="83"/>
    </location>
</feature>
<dbReference type="SMART" id="SM00369">
    <property type="entry name" value="LRR_TYP"/>
    <property type="match status" value="8"/>
</dbReference>
<dbReference type="InterPro" id="IPR055414">
    <property type="entry name" value="LRR_R13L4/SHOC2-like"/>
</dbReference>
<dbReference type="Pfam" id="PF23598">
    <property type="entry name" value="LRR_14"/>
    <property type="match status" value="1"/>
</dbReference>
<keyword evidence="9" id="KW-0472">Membrane</keyword>
<dbReference type="Pfam" id="PF00560">
    <property type="entry name" value="LRR_1"/>
    <property type="match status" value="5"/>
</dbReference>
<evidence type="ECO:0000313" key="16">
    <source>
        <dbReference type="Proteomes" id="UP000030687"/>
    </source>
</evidence>
<dbReference type="GO" id="GO:0005886">
    <property type="term" value="C:plasma membrane"/>
    <property type="evidence" value="ECO:0007669"/>
    <property type="project" value="UniProtKB-SubCell"/>
</dbReference>
<evidence type="ECO:0000256" key="11">
    <source>
        <dbReference type="ARBA" id="ARBA00023180"/>
    </source>
</evidence>
<evidence type="ECO:0000256" key="4">
    <source>
        <dbReference type="ARBA" id="ARBA00022614"/>
    </source>
</evidence>
<dbReference type="FunFam" id="3.80.10.10:FF:000095">
    <property type="entry name" value="LRR receptor-like serine/threonine-protein kinase GSO1"/>
    <property type="match status" value="1"/>
</dbReference>
<comment type="similarity">
    <text evidence="2">Belongs to the RLP family.</text>
</comment>
<keyword evidence="8" id="KW-1133">Transmembrane helix</keyword>
<evidence type="ECO:0000256" key="3">
    <source>
        <dbReference type="ARBA" id="ARBA00022475"/>
    </source>
</evidence>
<gene>
    <name evidence="15" type="ORF">CICLE_v10014185mg</name>
</gene>
<dbReference type="GO" id="GO:0099402">
    <property type="term" value="P:plant organ development"/>
    <property type="evidence" value="ECO:0007669"/>
    <property type="project" value="UniProtKB-ARBA"/>
</dbReference>
<sequence length="923" mass="102676">MGLSFCFLTAFSLLLFHITNAHLASPLHQLCHAGERSALLQFKERLTINKEASAHRSAHAKFASWNLEEEDRDCCSWDGVKCNEDTGHVIKLNLTSSCIYGSINSSSSLFHLRHLEWLSLADNNFNYSKIPSEIMNLSRLSHLNLYNSSISGQIPSEIYQLSMLKDLILSYNYLSGKVSSSLGNLTKLVNLYLSFNHRLSGELPATIEGLASLNLLDADGCSFSGQVPSLGNLTKLKCLELSQNNFSSPPSASFSWIAKQTELSWLALANINLIGEFPSWLMNLTQLTYINFDLNQLTGPIPNWLANLNRLTILSLKSNQLRGYLPSQIGSLTQLTALDLSCNQFQGPVPSSISELKRLEYLDLHSNNLSGNVYIEELLPKLKSLIVLFLSANNLSLITRNTVNIRLQNKFVFLGLASCNLKEFPDFLNNQDQLELLDLSANKIPGKIPGWLLNVTTGNLQFVNLSYNLITGFDRGSVVLPWTHLVTLDLRSNKLQGPLPIPPESTIHYLVSNNLLTGKLAPWLCNLNSLRVLDLSHNFLSGVLPQCLSNSSYLLSILNLQSNTFHGSIPEIFKNATNLKMIDLSHNLLQGRIPRSLANCTMLEFLDLGNNQIADLFPSWLGTLPELKVLMLQSNRFHGEIGEPDTGFVFPKLRIIDLSHNRFSGKLPSKYFQCWNAIKVANKSQLKYMQDQPGQSLNYILPSSSAYIFDYSLQYIYAYSITMVNKGIEMNYGKVSNFLTGIILSNNKLIGKIPTSISELKGLNCLNLSGNNLLGHIPSSLGNLTVLESLDLSNNNLSGEIPRQLAELTSLAVFDVSDNNLTGQIPQGKQFNTFENSSFEGNPGLCGKPLSRNCEISESSQKEDQDSETPFEFGWKIVLTGYASGLIVGVVIGQTFTTRINAWFAKTLGMRVQGRRRKRGRRN</sequence>
<dbReference type="InterPro" id="IPR013210">
    <property type="entry name" value="LRR_N_plant-typ"/>
</dbReference>
<evidence type="ECO:0000313" key="15">
    <source>
        <dbReference type="EMBL" id="ESR61011.1"/>
    </source>
</evidence>
<feature type="chain" id="PRO_5004730416" evidence="12">
    <location>
        <begin position="22"/>
        <end position="923"/>
    </location>
</feature>
<evidence type="ECO:0000256" key="5">
    <source>
        <dbReference type="ARBA" id="ARBA00022692"/>
    </source>
</evidence>
<dbReference type="SUPFAM" id="SSF52058">
    <property type="entry name" value="L domain-like"/>
    <property type="match status" value="3"/>
</dbReference>
<dbReference type="eggNOG" id="KOG0619">
    <property type="taxonomic scope" value="Eukaryota"/>
</dbReference>
<keyword evidence="4" id="KW-0433">Leucine-rich repeat</keyword>
<dbReference type="FunCoup" id="V4UFE2">
    <property type="interactions" value="137"/>
</dbReference>
<dbReference type="Pfam" id="PF08263">
    <property type="entry name" value="LRRNT_2"/>
    <property type="match status" value="1"/>
</dbReference>
<keyword evidence="6 12" id="KW-0732">Signal</keyword>
<dbReference type="InterPro" id="IPR032675">
    <property type="entry name" value="LRR_dom_sf"/>
</dbReference>